<organism evidence="2 3">
    <name type="scientific">Fodinibius sediminis</name>
    <dbReference type="NCBI Taxonomy" id="1214077"/>
    <lineage>
        <taxon>Bacteria</taxon>
        <taxon>Pseudomonadati</taxon>
        <taxon>Balneolota</taxon>
        <taxon>Balneolia</taxon>
        <taxon>Balneolales</taxon>
        <taxon>Balneolaceae</taxon>
        <taxon>Fodinibius</taxon>
    </lineage>
</organism>
<dbReference type="Proteomes" id="UP000317593">
    <property type="component" value="Unassembled WGS sequence"/>
</dbReference>
<reference evidence="2 3" key="1">
    <citation type="submission" date="2017-05" db="EMBL/GenBank/DDBJ databases">
        <authorList>
            <person name="Varghese N."/>
            <person name="Submissions S."/>
        </authorList>
    </citation>
    <scope>NUCLEOTIDE SEQUENCE [LARGE SCALE GENOMIC DNA]</scope>
    <source>
        <strain evidence="2 3">DSM 21194</strain>
    </source>
</reference>
<keyword evidence="1" id="KW-0812">Transmembrane</keyword>
<protein>
    <submittedName>
        <fullName evidence="2">Uncharacterized protein</fullName>
    </submittedName>
</protein>
<dbReference type="AlphaFoldDB" id="A0A521C4J0"/>
<evidence type="ECO:0000313" key="2">
    <source>
        <dbReference type="EMBL" id="SMO54396.1"/>
    </source>
</evidence>
<keyword evidence="1" id="KW-1133">Transmembrane helix</keyword>
<accession>A0A521C4J0</accession>
<evidence type="ECO:0000256" key="1">
    <source>
        <dbReference type="SAM" id="Phobius"/>
    </source>
</evidence>
<feature type="transmembrane region" description="Helical" evidence="1">
    <location>
        <begin position="49"/>
        <end position="71"/>
    </location>
</feature>
<name>A0A521C4J0_9BACT</name>
<gene>
    <name evidence="2" type="ORF">SAMN06265218_10525</name>
</gene>
<feature type="transmembrane region" description="Helical" evidence="1">
    <location>
        <begin position="118"/>
        <end position="137"/>
    </location>
</feature>
<evidence type="ECO:0000313" key="3">
    <source>
        <dbReference type="Proteomes" id="UP000317593"/>
    </source>
</evidence>
<keyword evidence="1" id="KW-0472">Membrane</keyword>
<proteinExistence type="predicted"/>
<sequence length="142" mass="16248">MPFATQWFLVYYSILGLLLLVSGAFFTFRPDKIAGRLMVYAEREKPPVILIRILKYLILFTLPGLALSFFPFSWVELLFTVWSLILLYIAGAQLVRWKQSRMLIRHNPESLAKTIRKGGAIMMSVGFAIFLLAYLVVNRATG</sequence>
<feature type="transmembrane region" description="Helical" evidence="1">
    <location>
        <begin position="6"/>
        <end position="28"/>
    </location>
</feature>
<dbReference type="RefSeq" id="WP_142713793.1">
    <property type="nucleotide sequence ID" value="NZ_FXTH01000005.1"/>
</dbReference>
<dbReference type="EMBL" id="FXTH01000005">
    <property type="protein sequence ID" value="SMO54396.1"/>
    <property type="molecule type" value="Genomic_DNA"/>
</dbReference>
<dbReference type="OrthoDB" id="1524597at2"/>
<keyword evidence="3" id="KW-1185">Reference proteome</keyword>
<feature type="transmembrane region" description="Helical" evidence="1">
    <location>
        <begin position="77"/>
        <end position="97"/>
    </location>
</feature>